<feature type="compositionally biased region" description="Basic residues" evidence="4">
    <location>
        <begin position="165"/>
        <end position="174"/>
    </location>
</feature>
<dbReference type="Pfam" id="PF00828">
    <property type="entry name" value="Ribosomal_L27A"/>
    <property type="match status" value="1"/>
</dbReference>
<dbReference type="AlphaFoldDB" id="A0ABD3N6H5"/>
<gene>
    <name evidence="6" type="ORF">ACHAWU_007748</name>
</gene>
<comment type="similarity">
    <text evidence="1">Belongs to the universal ribosomal protein uL15 family.</text>
</comment>
<dbReference type="Gene3D" id="3.100.10.10">
    <property type="match status" value="1"/>
</dbReference>
<dbReference type="InterPro" id="IPR021131">
    <property type="entry name" value="Ribosomal_uL15/eL18"/>
</dbReference>
<comment type="caution">
    <text evidence="6">The sequence shown here is derived from an EMBL/GenBank/DDBJ whole genome shotgun (WGS) entry which is preliminary data.</text>
</comment>
<evidence type="ECO:0000313" key="7">
    <source>
        <dbReference type="Proteomes" id="UP001530293"/>
    </source>
</evidence>
<feature type="domain" description="Large ribosomal subunit protein uL15/eL18" evidence="5">
    <location>
        <begin position="213"/>
        <end position="293"/>
    </location>
</feature>
<dbReference type="InterPro" id="IPR005749">
    <property type="entry name" value="Ribosomal_uL15_bac-type"/>
</dbReference>
<keyword evidence="7" id="KW-1185">Reference proteome</keyword>
<sequence length="380" mass="41935">MALSGPTAVAILRGMTRLAVTSSKKLTPQPQRSPSVNFLFASRPLSMCSSGSFASARENQGTSPSHSHAYPASKLSSIPALSLNLSRLAIQKIIVNRQQHQTPKQQQQQPQLLQRTMSSLAENSKPNTLGEPITFLTLNNLRDNPGAVKKKRRVGRGIGSSKGKTCGRGHKGQKARAGGGVHPTFEGGQTKFYKLLPKIGKMKNARFKLDLIPLNVVKVQDYVTMGRLRPERSDGVLTMRDFVNAGMFPASSVKSGVKLLGEGKQFIKDKLLIEVPFASASAIEAIESKGGFVTTVHYNRLALRSLLKPHKFPMKPESMLATEFGPEVNTDTLDVHDVHMLPRRARPPPKYMPYYTDYAKRGYLNPKVQLERKRRGLKDL</sequence>
<feature type="region of interest" description="Disordered" evidence="4">
    <location>
        <begin position="51"/>
        <end position="72"/>
    </location>
</feature>
<dbReference type="GO" id="GO:0005840">
    <property type="term" value="C:ribosome"/>
    <property type="evidence" value="ECO:0007669"/>
    <property type="project" value="UniProtKB-KW"/>
</dbReference>
<organism evidence="6 7">
    <name type="scientific">Discostella pseudostelligera</name>
    <dbReference type="NCBI Taxonomy" id="259834"/>
    <lineage>
        <taxon>Eukaryota</taxon>
        <taxon>Sar</taxon>
        <taxon>Stramenopiles</taxon>
        <taxon>Ochrophyta</taxon>
        <taxon>Bacillariophyta</taxon>
        <taxon>Coscinodiscophyceae</taxon>
        <taxon>Thalassiosirophycidae</taxon>
        <taxon>Stephanodiscales</taxon>
        <taxon>Stephanodiscaceae</taxon>
        <taxon>Discostella</taxon>
    </lineage>
</organism>
<evidence type="ECO:0000256" key="4">
    <source>
        <dbReference type="SAM" id="MobiDB-lite"/>
    </source>
</evidence>
<dbReference type="InterPro" id="IPR030878">
    <property type="entry name" value="Ribosomal_uL15"/>
</dbReference>
<keyword evidence="2" id="KW-0689">Ribosomal protein</keyword>
<dbReference type="NCBIfam" id="TIGR01071">
    <property type="entry name" value="rplO_bact"/>
    <property type="match status" value="1"/>
</dbReference>
<dbReference type="PANTHER" id="PTHR12934">
    <property type="entry name" value="50S RIBOSOMAL PROTEIN L15"/>
    <property type="match status" value="1"/>
</dbReference>
<reference evidence="6 7" key="1">
    <citation type="submission" date="2024-10" db="EMBL/GenBank/DDBJ databases">
        <title>Updated reference genomes for cyclostephanoid diatoms.</title>
        <authorList>
            <person name="Roberts W.R."/>
            <person name="Alverson A.J."/>
        </authorList>
    </citation>
    <scope>NUCLEOTIDE SEQUENCE [LARGE SCALE GENOMIC DNA]</scope>
    <source>
        <strain evidence="6 7">AJA232-27</strain>
    </source>
</reference>
<keyword evidence="3" id="KW-0687">Ribonucleoprotein</keyword>
<dbReference type="PANTHER" id="PTHR12934:SF11">
    <property type="entry name" value="LARGE RIBOSOMAL SUBUNIT PROTEIN UL15M"/>
    <property type="match status" value="1"/>
</dbReference>
<accession>A0ABD3N6H5</accession>
<dbReference type="InterPro" id="IPR036227">
    <property type="entry name" value="Ribosomal_uL15/eL18_sf"/>
</dbReference>
<feature type="region of interest" description="Disordered" evidence="4">
    <location>
        <begin position="148"/>
        <end position="183"/>
    </location>
</feature>
<evidence type="ECO:0000256" key="2">
    <source>
        <dbReference type="ARBA" id="ARBA00022980"/>
    </source>
</evidence>
<evidence type="ECO:0000256" key="1">
    <source>
        <dbReference type="ARBA" id="ARBA00007320"/>
    </source>
</evidence>
<feature type="compositionally biased region" description="Polar residues" evidence="4">
    <location>
        <begin position="51"/>
        <end position="66"/>
    </location>
</feature>
<dbReference type="Proteomes" id="UP001530293">
    <property type="component" value="Unassembled WGS sequence"/>
</dbReference>
<protein>
    <recommendedName>
        <fullName evidence="5">Large ribosomal subunit protein uL15/eL18 domain-containing protein</fullName>
    </recommendedName>
</protein>
<evidence type="ECO:0000313" key="6">
    <source>
        <dbReference type="EMBL" id="KAL3771631.1"/>
    </source>
</evidence>
<dbReference type="EMBL" id="JALLBG020000022">
    <property type="protein sequence ID" value="KAL3771631.1"/>
    <property type="molecule type" value="Genomic_DNA"/>
</dbReference>
<proteinExistence type="inferred from homology"/>
<name>A0ABD3N6H5_9STRA</name>
<dbReference type="HAMAP" id="MF_01341">
    <property type="entry name" value="Ribosomal_uL15"/>
    <property type="match status" value="1"/>
</dbReference>
<evidence type="ECO:0000259" key="5">
    <source>
        <dbReference type="Pfam" id="PF00828"/>
    </source>
</evidence>
<dbReference type="GO" id="GO:1990904">
    <property type="term" value="C:ribonucleoprotein complex"/>
    <property type="evidence" value="ECO:0007669"/>
    <property type="project" value="UniProtKB-KW"/>
</dbReference>
<dbReference type="SUPFAM" id="SSF52080">
    <property type="entry name" value="Ribosomal proteins L15p and L18e"/>
    <property type="match status" value="1"/>
</dbReference>
<evidence type="ECO:0000256" key="3">
    <source>
        <dbReference type="ARBA" id="ARBA00023274"/>
    </source>
</evidence>